<keyword evidence="2" id="KW-1185">Reference proteome</keyword>
<proteinExistence type="predicted"/>
<evidence type="ECO:0000313" key="2">
    <source>
        <dbReference type="Proteomes" id="UP000236630"/>
    </source>
</evidence>
<organism evidence="1 2">
    <name type="scientific">Citrus unshiu</name>
    <name type="common">Satsuma mandarin</name>
    <name type="synonym">Citrus nobilis var. unshiu</name>
    <dbReference type="NCBI Taxonomy" id="55188"/>
    <lineage>
        <taxon>Eukaryota</taxon>
        <taxon>Viridiplantae</taxon>
        <taxon>Streptophyta</taxon>
        <taxon>Embryophyta</taxon>
        <taxon>Tracheophyta</taxon>
        <taxon>Spermatophyta</taxon>
        <taxon>Magnoliopsida</taxon>
        <taxon>eudicotyledons</taxon>
        <taxon>Gunneridae</taxon>
        <taxon>Pentapetalae</taxon>
        <taxon>rosids</taxon>
        <taxon>malvids</taxon>
        <taxon>Sapindales</taxon>
        <taxon>Rutaceae</taxon>
        <taxon>Aurantioideae</taxon>
        <taxon>Citrus</taxon>
    </lineage>
</organism>
<feature type="non-terminal residue" evidence="1">
    <location>
        <position position="1"/>
    </location>
</feature>
<comment type="caution">
    <text evidence="1">The sequence shown here is derived from an EMBL/GenBank/DDBJ whole genome shotgun (WGS) entry which is preliminary data.</text>
</comment>
<dbReference type="InterPro" id="IPR004158">
    <property type="entry name" value="DUF247_pln"/>
</dbReference>
<dbReference type="AlphaFoldDB" id="A0A2H5Q0F2"/>
<dbReference type="EMBL" id="BDQV01000178">
    <property type="protein sequence ID" value="GAY58127.1"/>
    <property type="molecule type" value="Genomic_DNA"/>
</dbReference>
<accession>A0A2H5Q0F2</accession>
<sequence length="150" mass="17528">CFLQRTKVRIASFLGFIKAREAELRNCYAETIHLETDEFIKMVLVIDVVFIIEFFMKFYQPNFRTNEDPILGKSFLHDDVKLEILLLENQLPLFILNDLFNLAKTISRQPNIDLHQETTFCIKKLSLGKLLENDLVKLSVIESEVSMKCI</sequence>
<reference evidence="1 2" key="1">
    <citation type="journal article" date="2017" name="Front. Genet.">
        <title>Draft sequencing of the heterozygous diploid genome of Satsuma (Citrus unshiu Marc.) using a hybrid assembly approach.</title>
        <authorList>
            <person name="Shimizu T."/>
            <person name="Tanizawa Y."/>
            <person name="Mochizuki T."/>
            <person name="Nagasaki H."/>
            <person name="Yoshioka T."/>
            <person name="Toyoda A."/>
            <person name="Fujiyama A."/>
            <person name="Kaminuma E."/>
            <person name="Nakamura Y."/>
        </authorList>
    </citation>
    <scope>NUCLEOTIDE SEQUENCE [LARGE SCALE GENOMIC DNA]</scope>
    <source>
        <strain evidence="2">cv. Miyagawa wase</strain>
    </source>
</reference>
<dbReference type="PANTHER" id="PTHR31170">
    <property type="entry name" value="BNAC04G53230D PROTEIN"/>
    <property type="match status" value="1"/>
</dbReference>
<dbReference type="STRING" id="55188.A0A2H5Q0F2"/>
<dbReference type="Pfam" id="PF03140">
    <property type="entry name" value="DUF247"/>
    <property type="match status" value="1"/>
</dbReference>
<name>A0A2H5Q0F2_CITUN</name>
<protein>
    <submittedName>
        <fullName evidence="1">Uncharacterized protein</fullName>
    </submittedName>
</protein>
<gene>
    <name evidence="1" type="ORF">CUMW_184690</name>
</gene>
<dbReference type="PANTHER" id="PTHR31170:SF25">
    <property type="entry name" value="BNAA09G04570D PROTEIN"/>
    <property type="match status" value="1"/>
</dbReference>
<evidence type="ECO:0000313" key="1">
    <source>
        <dbReference type="EMBL" id="GAY58127.1"/>
    </source>
</evidence>
<dbReference type="Proteomes" id="UP000236630">
    <property type="component" value="Unassembled WGS sequence"/>
</dbReference>